<keyword evidence="3" id="KW-0862">Zinc</keyword>
<dbReference type="AlphaFoldDB" id="A0A0G4GD05"/>
<reference evidence="6" key="1">
    <citation type="submission" date="2014-11" db="EMBL/GenBank/DDBJ databases">
        <authorList>
            <person name="Otto D Thomas"/>
            <person name="Naeem Raeece"/>
        </authorList>
    </citation>
    <scope>NUCLEOTIDE SEQUENCE</scope>
</reference>
<evidence type="ECO:0000256" key="1">
    <source>
        <dbReference type="ARBA" id="ARBA00022723"/>
    </source>
</evidence>
<evidence type="ECO:0000259" key="5">
    <source>
        <dbReference type="Pfam" id="PF01753"/>
    </source>
</evidence>
<dbReference type="EMBL" id="CDMZ01001092">
    <property type="protein sequence ID" value="CEM27060.1"/>
    <property type="molecule type" value="Genomic_DNA"/>
</dbReference>
<dbReference type="Gene3D" id="6.10.140.2220">
    <property type="match status" value="1"/>
</dbReference>
<organism evidence="6">
    <name type="scientific">Chromera velia CCMP2878</name>
    <dbReference type="NCBI Taxonomy" id="1169474"/>
    <lineage>
        <taxon>Eukaryota</taxon>
        <taxon>Sar</taxon>
        <taxon>Alveolata</taxon>
        <taxon>Colpodellida</taxon>
        <taxon>Chromeraceae</taxon>
        <taxon>Chromera</taxon>
    </lineage>
</organism>
<feature type="compositionally biased region" description="Basic and acidic residues" evidence="4">
    <location>
        <begin position="16"/>
        <end position="49"/>
    </location>
</feature>
<dbReference type="InterPro" id="IPR002893">
    <property type="entry name" value="Znf_MYND"/>
</dbReference>
<feature type="region of interest" description="Disordered" evidence="4">
    <location>
        <begin position="1"/>
        <end position="49"/>
    </location>
</feature>
<gene>
    <name evidence="6" type="ORF">Cvel_4522</name>
</gene>
<evidence type="ECO:0000256" key="4">
    <source>
        <dbReference type="SAM" id="MobiDB-lite"/>
    </source>
</evidence>
<proteinExistence type="predicted"/>
<name>A0A0G4GD05_9ALVE</name>
<keyword evidence="1" id="KW-0479">Metal-binding</keyword>
<dbReference type="VEuPathDB" id="CryptoDB:Cvel_4522"/>
<keyword evidence="2" id="KW-0863">Zinc-finger</keyword>
<feature type="domain" description="MYND-type" evidence="5">
    <location>
        <begin position="70"/>
        <end position="101"/>
    </location>
</feature>
<evidence type="ECO:0000256" key="3">
    <source>
        <dbReference type="ARBA" id="ARBA00022833"/>
    </source>
</evidence>
<protein>
    <recommendedName>
        <fullName evidence="5">MYND-type domain-containing protein</fullName>
    </recommendedName>
</protein>
<dbReference type="Pfam" id="PF01753">
    <property type="entry name" value="zf-MYND"/>
    <property type="match status" value="1"/>
</dbReference>
<evidence type="ECO:0000313" key="6">
    <source>
        <dbReference type="EMBL" id="CEM27060.1"/>
    </source>
</evidence>
<evidence type="ECO:0000256" key="2">
    <source>
        <dbReference type="ARBA" id="ARBA00022771"/>
    </source>
</evidence>
<sequence>MKAGVSNLPPLPIPPESEKDSQRDLDKKERGAEQEKEEKKETDTGKHEKTFLLLKSKHELKCLCPSFYDHCRKKTTSIKRYTGCKLTLYCSRECQKAHWAPTPSSVNPQRQEQQLC</sequence>
<dbReference type="GO" id="GO:0008270">
    <property type="term" value="F:zinc ion binding"/>
    <property type="evidence" value="ECO:0007669"/>
    <property type="project" value="UniProtKB-KW"/>
</dbReference>
<accession>A0A0G4GD05</accession>